<feature type="transmembrane region" description="Helical" evidence="9">
    <location>
        <begin position="125"/>
        <end position="148"/>
    </location>
</feature>
<dbReference type="GO" id="GO:0015421">
    <property type="term" value="F:ABC-type oligopeptide transporter activity"/>
    <property type="evidence" value="ECO:0007669"/>
    <property type="project" value="TreeGrafter"/>
</dbReference>
<dbReference type="Proteomes" id="UP000196118">
    <property type="component" value="Chromosome"/>
</dbReference>
<evidence type="ECO:0000256" key="1">
    <source>
        <dbReference type="ARBA" id="ARBA00004651"/>
    </source>
</evidence>
<evidence type="ECO:0000256" key="3">
    <source>
        <dbReference type="ARBA" id="ARBA00022475"/>
    </source>
</evidence>
<protein>
    <submittedName>
        <fullName evidence="12">Putative ABC transporter ATP-binding protein YfiB</fullName>
    </submittedName>
</protein>
<reference evidence="12 13" key="1">
    <citation type="submission" date="2017-05" db="EMBL/GenBank/DDBJ databases">
        <title>Genome sequence of Pediococcus pentosaceus strain SRCM100892.</title>
        <authorList>
            <person name="Cho S.H."/>
        </authorList>
    </citation>
    <scope>NUCLEOTIDE SEQUENCE [LARGE SCALE GENOMIC DNA]</scope>
    <source>
        <strain evidence="12 13">SRCM100892</strain>
    </source>
</reference>
<evidence type="ECO:0000256" key="4">
    <source>
        <dbReference type="ARBA" id="ARBA00022692"/>
    </source>
</evidence>
<dbReference type="PANTHER" id="PTHR43394:SF1">
    <property type="entry name" value="ATP-BINDING CASSETTE SUB-FAMILY B MEMBER 10, MITOCHONDRIAL"/>
    <property type="match status" value="1"/>
</dbReference>
<keyword evidence="6 12" id="KW-0067">ATP-binding</keyword>
<keyword evidence="3" id="KW-1003">Cell membrane</keyword>
<evidence type="ECO:0000259" key="11">
    <source>
        <dbReference type="PROSITE" id="PS50929"/>
    </source>
</evidence>
<feature type="transmembrane region" description="Helical" evidence="9">
    <location>
        <begin position="154"/>
        <end position="180"/>
    </location>
</feature>
<dbReference type="SUPFAM" id="SSF90123">
    <property type="entry name" value="ABC transporter transmembrane region"/>
    <property type="match status" value="1"/>
</dbReference>
<dbReference type="InterPro" id="IPR039421">
    <property type="entry name" value="Type_1_exporter"/>
</dbReference>
<dbReference type="Gene3D" id="1.20.1560.10">
    <property type="entry name" value="ABC transporter type 1, transmembrane domain"/>
    <property type="match status" value="1"/>
</dbReference>
<dbReference type="SMART" id="SM00382">
    <property type="entry name" value="AAA"/>
    <property type="match status" value="1"/>
</dbReference>
<evidence type="ECO:0000256" key="2">
    <source>
        <dbReference type="ARBA" id="ARBA00022448"/>
    </source>
</evidence>
<dbReference type="FunFam" id="3.40.50.300:FF:000854">
    <property type="entry name" value="Multidrug ABC transporter ATP-binding protein"/>
    <property type="match status" value="1"/>
</dbReference>
<feature type="domain" description="ABC transmembrane type-1" evidence="11">
    <location>
        <begin position="15"/>
        <end position="297"/>
    </location>
</feature>
<dbReference type="InterPro" id="IPR036640">
    <property type="entry name" value="ABC1_TM_sf"/>
</dbReference>
<dbReference type="PROSITE" id="PS00211">
    <property type="entry name" value="ABC_TRANSPORTER_1"/>
    <property type="match status" value="1"/>
</dbReference>
<feature type="transmembrane region" description="Helical" evidence="9">
    <location>
        <begin position="231"/>
        <end position="257"/>
    </location>
</feature>
<dbReference type="GO" id="GO:0016887">
    <property type="term" value="F:ATP hydrolysis activity"/>
    <property type="evidence" value="ECO:0007669"/>
    <property type="project" value="InterPro"/>
</dbReference>
<dbReference type="Pfam" id="PF00005">
    <property type="entry name" value="ABC_tran"/>
    <property type="match status" value="1"/>
</dbReference>
<dbReference type="AlphaFoldDB" id="A0A1Y0VT52"/>
<dbReference type="CDD" id="cd18548">
    <property type="entry name" value="ABC_6TM_Tm287_like"/>
    <property type="match status" value="1"/>
</dbReference>
<evidence type="ECO:0000256" key="5">
    <source>
        <dbReference type="ARBA" id="ARBA00022741"/>
    </source>
</evidence>
<keyword evidence="7 9" id="KW-1133">Transmembrane helix</keyword>
<feature type="transmembrane region" description="Helical" evidence="9">
    <location>
        <begin position="58"/>
        <end position="78"/>
    </location>
</feature>
<feature type="transmembrane region" description="Helical" evidence="9">
    <location>
        <begin position="9"/>
        <end position="27"/>
    </location>
</feature>
<dbReference type="PROSITE" id="PS50893">
    <property type="entry name" value="ABC_TRANSPORTER_2"/>
    <property type="match status" value="1"/>
</dbReference>
<keyword evidence="5" id="KW-0547">Nucleotide-binding</keyword>
<dbReference type="InterPro" id="IPR003593">
    <property type="entry name" value="AAA+_ATPase"/>
</dbReference>
<dbReference type="GO" id="GO:0005886">
    <property type="term" value="C:plasma membrane"/>
    <property type="evidence" value="ECO:0007669"/>
    <property type="project" value="UniProtKB-SubCell"/>
</dbReference>
<dbReference type="PROSITE" id="PS50929">
    <property type="entry name" value="ABC_TM1F"/>
    <property type="match status" value="1"/>
</dbReference>
<name>A0A1Y0VT52_PEDPE</name>
<evidence type="ECO:0000313" key="12">
    <source>
        <dbReference type="EMBL" id="ARW19316.1"/>
    </source>
</evidence>
<dbReference type="GO" id="GO:0005524">
    <property type="term" value="F:ATP binding"/>
    <property type="evidence" value="ECO:0007669"/>
    <property type="project" value="UniProtKB-KW"/>
</dbReference>
<proteinExistence type="predicted"/>
<dbReference type="InterPro" id="IPR003439">
    <property type="entry name" value="ABC_transporter-like_ATP-bd"/>
</dbReference>
<dbReference type="Pfam" id="PF00664">
    <property type="entry name" value="ABC_membrane"/>
    <property type="match status" value="1"/>
</dbReference>
<evidence type="ECO:0000256" key="6">
    <source>
        <dbReference type="ARBA" id="ARBA00022840"/>
    </source>
</evidence>
<dbReference type="InterPro" id="IPR017871">
    <property type="entry name" value="ABC_transporter-like_CS"/>
</dbReference>
<comment type="subcellular location">
    <subcellularLocation>
        <location evidence="1">Cell membrane</location>
        <topology evidence="1">Multi-pass membrane protein</topology>
    </subcellularLocation>
</comment>
<evidence type="ECO:0000313" key="13">
    <source>
        <dbReference type="Proteomes" id="UP000196118"/>
    </source>
</evidence>
<sequence>MWKLLKSRFTWWAVLVGTVFLMVQIAGDLLLPNITSDIINNGIAKNNIGYIWNSGLKMLLVSLVGLIGAGVNVFFAATQAQKVGNKLRSDLFRKISFMSNYEFEKFGEASLITRTTNDVIQIQNVIVMILRMMLMSPIMLVGAGFMAYQKQSELTAVFLVALPLLAVFVGIIMFFVVPLFKGLQKKIDRINLVFREGLTGVRVIRAFNQDQFEQDRFADANHDYMKTGIKVFTIVSFMIPVMTLLMSGTNIGIVWYGAHLIANQTMQVGNLVAFMTYATQILMSFMMLSMVFVSIPRASASAARINEVLNSENSVKDQVNVENMVEDSTATLAYNNVKFRYPGAERLSIDNANFEAKAGDTVAVIGGTGSGKTTLISLLPRLFDPESGSIELNGVDIKKLSQFNLHEQVAFAQQKAVLFKGTIRENMRYGNENATDEEIWHALEVAQSTEFIKRDGDGLDTFVEQNGDNFSGGQKQRLSIARTLVKKAKVYVFDDSFSALDFKTDANLRKALREDPEIQKSIVIIVAQRIATVADADLILVLENGKVVGQGTHEELKQTNKTYREIIESQIKEGDQTNG</sequence>
<feature type="domain" description="ABC transporter" evidence="10">
    <location>
        <begin position="332"/>
        <end position="569"/>
    </location>
</feature>
<feature type="transmembrane region" description="Helical" evidence="9">
    <location>
        <begin position="277"/>
        <end position="295"/>
    </location>
</feature>
<evidence type="ECO:0000259" key="10">
    <source>
        <dbReference type="PROSITE" id="PS50893"/>
    </source>
</evidence>
<dbReference type="SUPFAM" id="SSF52540">
    <property type="entry name" value="P-loop containing nucleoside triphosphate hydrolases"/>
    <property type="match status" value="1"/>
</dbReference>
<evidence type="ECO:0000256" key="8">
    <source>
        <dbReference type="ARBA" id="ARBA00023136"/>
    </source>
</evidence>
<evidence type="ECO:0000256" key="9">
    <source>
        <dbReference type="SAM" id="Phobius"/>
    </source>
</evidence>
<organism evidence="12 13">
    <name type="scientific">Pediococcus pentosaceus</name>
    <dbReference type="NCBI Taxonomy" id="1255"/>
    <lineage>
        <taxon>Bacteria</taxon>
        <taxon>Bacillati</taxon>
        <taxon>Bacillota</taxon>
        <taxon>Bacilli</taxon>
        <taxon>Lactobacillales</taxon>
        <taxon>Lactobacillaceae</taxon>
        <taxon>Pediococcus</taxon>
    </lineage>
</organism>
<keyword evidence="2" id="KW-0813">Transport</keyword>
<dbReference type="Gene3D" id="3.40.50.300">
    <property type="entry name" value="P-loop containing nucleotide triphosphate hydrolases"/>
    <property type="match status" value="1"/>
</dbReference>
<accession>A0A1Y0VT52</accession>
<dbReference type="InterPro" id="IPR027417">
    <property type="entry name" value="P-loop_NTPase"/>
</dbReference>
<dbReference type="EMBL" id="CP021474">
    <property type="protein sequence ID" value="ARW19316.1"/>
    <property type="molecule type" value="Genomic_DNA"/>
</dbReference>
<dbReference type="InterPro" id="IPR011527">
    <property type="entry name" value="ABC1_TM_dom"/>
</dbReference>
<keyword evidence="4 9" id="KW-0812">Transmembrane</keyword>
<dbReference type="PANTHER" id="PTHR43394">
    <property type="entry name" value="ATP-DEPENDENT PERMEASE MDL1, MITOCHONDRIAL"/>
    <property type="match status" value="1"/>
</dbReference>
<gene>
    <name evidence="12" type="ORF">S100892_00729</name>
</gene>
<keyword evidence="8 9" id="KW-0472">Membrane</keyword>
<evidence type="ECO:0000256" key="7">
    <source>
        <dbReference type="ARBA" id="ARBA00022989"/>
    </source>
</evidence>